<accession>A0ABV2PHN6</accession>
<name>A0ABV2PHN6_9BACI</name>
<evidence type="ECO:0000313" key="1">
    <source>
        <dbReference type="EMBL" id="MET4560459.1"/>
    </source>
</evidence>
<protein>
    <recommendedName>
        <fullName evidence="3">Spore coat protein</fullName>
    </recommendedName>
</protein>
<comment type="caution">
    <text evidence="1">The sequence shown here is derived from an EMBL/GenBank/DDBJ whole genome shotgun (WGS) entry which is preliminary data.</text>
</comment>
<dbReference type="EMBL" id="JBEPSB010000005">
    <property type="protein sequence ID" value="MET4560459.1"/>
    <property type="molecule type" value="Genomic_DNA"/>
</dbReference>
<reference evidence="1 2" key="1">
    <citation type="submission" date="2024-06" db="EMBL/GenBank/DDBJ databases">
        <title>Sorghum-associated microbial communities from plants grown in Nebraska, USA.</title>
        <authorList>
            <person name="Schachtman D."/>
        </authorList>
    </citation>
    <scope>NUCLEOTIDE SEQUENCE [LARGE SCALE GENOMIC DNA]</scope>
    <source>
        <strain evidence="1 2">736</strain>
    </source>
</reference>
<sequence length="130" mass="14902">MEDRRYGTHMNWDRCKCQKMSSCCKKEEKCHCKKEEKCHCKKEEKCHSHKEDKCANRFANNCRSCICDQLRKLEAGTLVDIFLSGGGSFLGLTFISFSPQNCCAYFLEAGTTTSPLIIDCKKIDALRRLS</sequence>
<evidence type="ECO:0008006" key="3">
    <source>
        <dbReference type="Google" id="ProtNLM"/>
    </source>
</evidence>
<evidence type="ECO:0000313" key="2">
    <source>
        <dbReference type="Proteomes" id="UP001549363"/>
    </source>
</evidence>
<organism evidence="1 2">
    <name type="scientific">Lysinibacillus parviboronicapiens</name>
    <dbReference type="NCBI Taxonomy" id="436516"/>
    <lineage>
        <taxon>Bacteria</taxon>
        <taxon>Bacillati</taxon>
        <taxon>Bacillota</taxon>
        <taxon>Bacilli</taxon>
        <taxon>Bacillales</taxon>
        <taxon>Bacillaceae</taxon>
        <taxon>Lysinibacillus</taxon>
    </lineage>
</organism>
<gene>
    <name evidence="1" type="ORF">ABIA69_001603</name>
</gene>
<keyword evidence="2" id="KW-1185">Reference proteome</keyword>
<dbReference type="RefSeq" id="WP_354471473.1">
    <property type="nucleotide sequence ID" value="NZ_JBEPSB010000005.1"/>
</dbReference>
<dbReference type="Proteomes" id="UP001549363">
    <property type="component" value="Unassembled WGS sequence"/>
</dbReference>
<proteinExistence type="predicted"/>